<accession>A0A1L9VPI9</accession>
<evidence type="ECO:0000313" key="4">
    <source>
        <dbReference type="Proteomes" id="UP000184300"/>
    </source>
</evidence>
<proteinExistence type="predicted"/>
<sequence length="185" mass="21220">MSRAALRRSKRLKEDVGENSISSGREEDTDDDVYLGQRKKKNILDLPTEMLTEILNLLHWKEDLIGLSETCSVFHALVMPVLYSELVVLWPGHEPNILGLPYWDRTKDPVLSFLAILLMSEELEWALADVVVARAARIASISSYRNPQQSSSKSYCGEIIMHSLLEQLSFRMVLATGLHWHWLEW</sequence>
<name>A0A1L9VPI9_ASPGL</name>
<dbReference type="GeneID" id="34457070"/>
<dbReference type="RefSeq" id="XP_022402529.1">
    <property type="nucleotide sequence ID" value="XM_022540809.1"/>
</dbReference>
<organism evidence="3 4">
    <name type="scientific">Aspergillus glaucus CBS 516.65</name>
    <dbReference type="NCBI Taxonomy" id="1160497"/>
    <lineage>
        <taxon>Eukaryota</taxon>
        <taxon>Fungi</taxon>
        <taxon>Dikarya</taxon>
        <taxon>Ascomycota</taxon>
        <taxon>Pezizomycotina</taxon>
        <taxon>Eurotiomycetes</taxon>
        <taxon>Eurotiomycetidae</taxon>
        <taxon>Eurotiales</taxon>
        <taxon>Aspergillaceae</taxon>
        <taxon>Aspergillus</taxon>
        <taxon>Aspergillus subgen. Aspergillus</taxon>
    </lineage>
</organism>
<evidence type="ECO:0000256" key="1">
    <source>
        <dbReference type="SAM" id="MobiDB-lite"/>
    </source>
</evidence>
<dbReference type="EMBL" id="KV878893">
    <property type="protein sequence ID" value="OJJ85835.1"/>
    <property type="molecule type" value="Genomic_DNA"/>
</dbReference>
<dbReference type="OrthoDB" id="3199516at2759"/>
<dbReference type="InterPro" id="IPR036047">
    <property type="entry name" value="F-box-like_dom_sf"/>
</dbReference>
<feature type="domain" description="F-box" evidence="2">
    <location>
        <begin position="40"/>
        <end position="86"/>
    </location>
</feature>
<evidence type="ECO:0000313" key="3">
    <source>
        <dbReference type="EMBL" id="OJJ85835.1"/>
    </source>
</evidence>
<dbReference type="InterPro" id="IPR001810">
    <property type="entry name" value="F-box_dom"/>
</dbReference>
<feature type="compositionally biased region" description="Basic residues" evidence="1">
    <location>
        <begin position="1"/>
        <end position="11"/>
    </location>
</feature>
<dbReference type="Proteomes" id="UP000184300">
    <property type="component" value="Unassembled WGS sequence"/>
</dbReference>
<protein>
    <recommendedName>
        <fullName evidence="2">F-box domain-containing protein</fullName>
    </recommendedName>
</protein>
<dbReference type="AlphaFoldDB" id="A0A1L9VPI9"/>
<feature type="region of interest" description="Disordered" evidence="1">
    <location>
        <begin position="1"/>
        <end position="29"/>
    </location>
</feature>
<evidence type="ECO:0000259" key="2">
    <source>
        <dbReference type="PROSITE" id="PS50181"/>
    </source>
</evidence>
<reference evidence="4" key="1">
    <citation type="journal article" date="2017" name="Genome Biol.">
        <title>Comparative genomics reveals high biological diversity and specific adaptations in the industrially and medically important fungal genus Aspergillus.</title>
        <authorList>
            <person name="de Vries R.P."/>
            <person name="Riley R."/>
            <person name="Wiebenga A."/>
            <person name="Aguilar-Osorio G."/>
            <person name="Amillis S."/>
            <person name="Uchima C.A."/>
            <person name="Anderluh G."/>
            <person name="Asadollahi M."/>
            <person name="Askin M."/>
            <person name="Barry K."/>
            <person name="Battaglia E."/>
            <person name="Bayram O."/>
            <person name="Benocci T."/>
            <person name="Braus-Stromeyer S.A."/>
            <person name="Caldana C."/>
            <person name="Canovas D."/>
            <person name="Cerqueira G.C."/>
            <person name="Chen F."/>
            <person name="Chen W."/>
            <person name="Choi C."/>
            <person name="Clum A."/>
            <person name="Dos Santos R.A."/>
            <person name="Damasio A.R."/>
            <person name="Diallinas G."/>
            <person name="Emri T."/>
            <person name="Fekete E."/>
            <person name="Flipphi M."/>
            <person name="Freyberg S."/>
            <person name="Gallo A."/>
            <person name="Gournas C."/>
            <person name="Habgood R."/>
            <person name="Hainaut M."/>
            <person name="Harispe M.L."/>
            <person name="Henrissat B."/>
            <person name="Hilden K.S."/>
            <person name="Hope R."/>
            <person name="Hossain A."/>
            <person name="Karabika E."/>
            <person name="Karaffa L."/>
            <person name="Karanyi Z."/>
            <person name="Krasevec N."/>
            <person name="Kuo A."/>
            <person name="Kusch H."/>
            <person name="LaButti K."/>
            <person name="Lagendijk E.L."/>
            <person name="Lapidus A."/>
            <person name="Levasseur A."/>
            <person name="Lindquist E."/>
            <person name="Lipzen A."/>
            <person name="Logrieco A.F."/>
            <person name="MacCabe A."/>
            <person name="Maekelae M.R."/>
            <person name="Malavazi I."/>
            <person name="Melin P."/>
            <person name="Meyer V."/>
            <person name="Mielnichuk N."/>
            <person name="Miskei M."/>
            <person name="Molnar A.P."/>
            <person name="Mule G."/>
            <person name="Ngan C.Y."/>
            <person name="Orejas M."/>
            <person name="Orosz E."/>
            <person name="Ouedraogo J.P."/>
            <person name="Overkamp K.M."/>
            <person name="Park H.-S."/>
            <person name="Perrone G."/>
            <person name="Piumi F."/>
            <person name="Punt P.J."/>
            <person name="Ram A.F."/>
            <person name="Ramon A."/>
            <person name="Rauscher S."/>
            <person name="Record E."/>
            <person name="Riano-Pachon D.M."/>
            <person name="Robert V."/>
            <person name="Roehrig J."/>
            <person name="Ruller R."/>
            <person name="Salamov A."/>
            <person name="Salih N.S."/>
            <person name="Samson R.A."/>
            <person name="Sandor E."/>
            <person name="Sanguinetti M."/>
            <person name="Schuetze T."/>
            <person name="Sepcic K."/>
            <person name="Shelest E."/>
            <person name="Sherlock G."/>
            <person name="Sophianopoulou V."/>
            <person name="Squina F.M."/>
            <person name="Sun H."/>
            <person name="Susca A."/>
            <person name="Todd R.B."/>
            <person name="Tsang A."/>
            <person name="Unkles S.E."/>
            <person name="van de Wiele N."/>
            <person name="van Rossen-Uffink D."/>
            <person name="Oliveira J.V."/>
            <person name="Vesth T.C."/>
            <person name="Visser J."/>
            <person name="Yu J.-H."/>
            <person name="Zhou M."/>
            <person name="Andersen M.R."/>
            <person name="Archer D.B."/>
            <person name="Baker S.E."/>
            <person name="Benoit I."/>
            <person name="Brakhage A.A."/>
            <person name="Braus G.H."/>
            <person name="Fischer R."/>
            <person name="Frisvad J.C."/>
            <person name="Goldman G.H."/>
            <person name="Houbraken J."/>
            <person name="Oakley B."/>
            <person name="Pocsi I."/>
            <person name="Scazzocchio C."/>
            <person name="Seiboth B."/>
            <person name="vanKuyk P.A."/>
            <person name="Wortman J."/>
            <person name="Dyer P.S."/>
            <person name="Grigoriev I.V."/>
        </authorList>
    </citation>
    <scope>NUCLEOTIDE SEQUENCE [LARGE SCALE GENOMIC DNA]</scope>
    <source>
        <strain evidence="4">CBS 516.65</strain>
    </source>
</reference>
<dbReference type="SUPFAM" id="SSF81383">
    <property type="entry name" value="F-box domain"/>
    <property type="match status" value="1"/>
</dbReference>
<dbReference type="PROSITE" id="PS50181">
    <property type="entry name" value="FBOX"/>
    <property type="match status" value="1"/>
</dbReference>
<dbReference type="VEuPathDB" id="FungiDB:ASPGLDRAFT_1285339"/>
<keyword evidence="4" id="KW-1185">Reference proteome</keyword>
<gene>
    <name evidence="3" type="ORF">ASPGLDRAFT_1285339</name>
</gene>